<dbReference type="RefSeq" id="WP_076148384.1">
    <property type="nucleotide sequence ID" value="NZ_LWLN01000001.1"/>
</dbReference>
<dbReference type="EMBL" id="LWLN01000001">
    <property type="protein sequence ID" value="OLZ42739.1"/>
    <property type="molecule type" value="Genomic_DNA"/>
</dbReference>
<evidence type="ECO:0000256" key="1">
    <source>
        <dbReference type="SAM" id="Phobius"/>
    </source>
</evidence>
<keyword evidence="3" id="KW-1185">Reference proteome</keyword>
<keyword evidence="1" id="KW-1133">Transmembrane helix</keyword>
<keyword evidence="1" id="KW-0472">Membrane</keyword>
<dbReference type="AlphaFoldDB" id="A0A1S8B1P0"/>
<gene>
    <name evidence="2" type="ORF">A6E15_14595</name>
</gene>
<accession>A0A1S8B1P0</accession>
<comment type="caution">
    <text evidence="2">The sequence shown here is derived from an EMBL/GenBank/DDBJ whole genome shotgun (WGS) entry which is preliminary data.</text>
</comment>
<evidence type="ECO:0000313" key="3">
    <source>
        <dbReference type="Proteomes" id="UP000189370"/>
    </source>
</evidence>
<reference evidence="3" key="1">
    <citation type="submission" date="2016-04" db="EMBL/GenBank/DDBJ databases">
        <authorList>
            <person name="Chen S.-C."/>
            <person name="Lai M.-C."/>
        </authorList>
    </citation>
    <scope>NUCLEOTIDE SEQUENCE [LARGE SCALE GENOMIC DNA]</scope>
    <source>
        <strain evidence="3">AB14</strain>
    </source>
</reference>
<organism evidence="2 3">
    <name type="scientific">Natrinema saccharevitans</name>
    <dbReference type="NCBI Taxonomy" id="301967"/>
    <lineage>
        <taxon>Archaea</taxon>
        <taxon>Methanobacteriati</taxon>
        <taxon>Methanobacteriota</taxon>
        <taxon>Stenosarchaea group</taxon>
        <taxon>Halobacteria</taxon>
        <taxon>Halobacteriales</taxon>
        <taxon>Natrialbaceae</taxon>
        <taxon>Natrinema</taxon>
    </lineage>
</organism>
<protein>
    <submittedName>
        <fullName evidence="2">Uncharacterized protein</fullName>
    </submittedName>
</protein>
<keyword evidence="1" id="KW-0812">Transmembrane</keyword>
<evidence type="ECO:0000313" key="2">
    <source>
        <dbReference type="EMBL" id="OLZ42739.1"/>
    </source>
</evidence>
<feature type="transmembrane region" description="Helical" evidence="1">
    <location>
        <begin position="38"/>
        <end position="64"/>
    </location>
</feature>
<proteinExistence type="predicted"/>
<name>A0A1S8B1P0_9EURY</name>
<sequence>MAIGEYRDEPAKMDDIERAVAAAQYPEGGLVVGLGLGIVVPLVTVPALLAVAPVLGGVVGFALGRRIRDAAIRRRRADRATAE</sequence>
<dbReference type="STRING" id="301967.A6E15_14595"/>
<dbReference type="Proteomes" id="UP000189370">
    <property type="component" value="Unassembled WGS sequence"/>
</dbReference>